<evidence type="ECO:0000313" key="1">
    <source>
        <dbReference type="EMBL" id="PRQ35889.1"/>
    </source>
</evidence>
<sequence length="59" mass="7012">MQFPNNKNFSQSLLLFLKDRIFSSKTFRFLTDNSQILFLPVLNLNDSLNQFFFAFILCN</sequence>
<dbReference type="EMBL" id="PDCK01000042">
    <property type="protein sequence ID" value="PRQ35889.1"/>
    <property type="molecule type" value="Genomic_DNA"/>
</dbReference>
<gene>
    <name evidence="1" type="ORF">RchiOBHm_Chr4g0385401</name>
</gene>
<dbReference type="Gramene" id="PRQ35889">
    <property type="protein sequence ID" value="PRQ35889"/>
    <property type="gene ID" value="RchiOBHm_Chr4g0385401"/>
</dbReference>
<organism evidence="1 2">
    <name type="scientific">Rosa chinensis</name>
    <name type="common">China rose</name>
    <dbReference type="NCBI Taxonomy" id="74649"/>
    <lineage>
        <taxon>Eukaryota</taxon>
        <taxon>Viridiplantae</taxon>
        <taxon>Streptophyta</taxon>
        <taxon>Embryophyta</taxon>
        <taxon>Tracheophyta</taxon>
        <taxon>Spermatophyta</taxon>
        <taxon>Magnoliopsida</taxon>
        <taxon>eudicotyledons</taxon>
        <taxon>Gunneridae</taxon>
        <taxon>Pentapetalae</taxon>
        <taxon>rosids</taxon>
        <taxon>fabids</taxon>
        <taxon>Rosales</taxon>
        <taxon>Rosaceae</taxon>
        <taxon>Rosoideae</taxon>
        <taxon>Rosoideae incertae sedis</taxon>
        <taxon>Rosa</taxon>
    </lineage>
</organism>
<name>A0A2P6QNX4_ROSCH</name>
<protein>
    <submittedName>
        <fullName evidence="1">Uncharacterized protein</fullName>
    </submittedName>
</protein>
<dbReference type="AlphaFoldDB" id="A0A2P6QNX4"/>
<comment type="caution">
    <text evidence="1">The sequence shown here is derived from an EMBL/GenBank/DDBJ whole genome shotgun (WGS) entry which is preliminary data.</text>
</comment>
<dbReference type="Proteomes" id="UP000238479">
    <property type="component" value="Chromosome 4"/>
</dbReference>
<accession>A0A2P6QNX4</accession>
<reference evidence="1 2" key="1">
    <citation type="journal article" date="2018" name="Nat. Genet.">
        <title>The Rosa genome provides new insights in the design of modern roses.</title>
        <authorList>
            <person name="Bendahmane M."/>
        </authorList>
    </citation>
    <scope>NUCLEOTIDE SEQUENCE [LARGE SCALE GENOMIC DNA]</scope>
    <source>
        <strain evidence="2">cv. Old Blush</strain>
    </source>
</reference>
<evidence type="ECO:0000313" key="2">
    <source>
        <dbReference type="Proteomes" id="UP000238479"/>
    </source>
</evidence>
<keyword evidence="2" id="KW-1185">Reference proteome</keyword>
<proteinExistence type="predicted"/>